<evidence type="ECO:0000256" key="2">
    <source>
        <dbReference type="ARBA" id="ARBA00023315"/>
    </source>
</evidence>
<dbReference type="EMBL" id="DACSXJ010000008">
    <property type="protein sequence ID" value="HAT3897262.1"/>
    <property type="molecule type" value="Genomic_DNA"/>
</dbReference>
<name>A0A0P8LWG6_CITFR</name>
<dbReference type="CDD" id="cd00208">
    <property type="entry name" value="LbetaH"/>
    <property type="match status" value="1"/>
</dbReference>
<gene>
    <name evidence="4" type="ORF">AN672_18405</name>
    <name evidence="3" type="ORF">I9Y29_001677</name>
</gene>
<sequence length="326" mass="35726">MTKYRLGDEPRAFSYQDNGNKKSVLLRQIIALIDFNDVKAGTLGGWIDDESVLSQSGDCWIYDENALAFSGATISGNARITQASVVRDGAQIGDAAWIDRAEISDNAQIRDNVTIRNSVVRGECLLCGDARIVCDSEIIAAKGLTRENDQLLQIYDRATVSNSRVVHQVQIYGDAMINYAFIEHRAEVFDFARVEGNEENNVWICDCAKVYGHARVIAGTDEDAIPTLRYSSQVAEHAEVEGNCVLKHHVLVGGHAKLRGGPILLDGHILIEGHACILGEVLIEHHIEITGQAQVEAFDGDAIHLRGPKVINGEQRITRTPIAGLF</sequence>
<dbReference type="RefSeq" id="WP_057064307.1">
    <property type="nucleotide sequence ID" value="NZ_CABDWZ010000001.1"/>
</dbReference>
<dbReference type="SUPFAM" id="SSF51161">
    <property type="entry name" value="Trimeric LpxA-like enzymes"/>
    <property type="match status" value="1"/>
</dbReference>
<evidence type="ECO:0000313" key="4">
    <source>
        <dbReference type="EMBL" id="KPR53884.1"/>
    </source>
</evidence>
<dbReference type="Proteomes" id="UP000855471">
    <property type="component" value="Unassembled WGS sequence"/>
</dbReference>
<dbReference type="Gene3D" id="2.160.10.10">
    <property type="entry name" value="Hexapeptide repeat proteins"/>
    <property type="match status" value="2"/>
</dbReference>
<dbReference type="Proteomes" id="UP000050520">
    <property type="component" value="Unassembled WGS sequence"/>
</dbReference>
<proteinExistence type="predicted"/>
<dbReference type="GO" id="GO:0016779">
    <property type="term" value="F:nucleotidyltransferase activity"/>
    <property type="evidence" value="ECO:0007669"/>
    <property type="project" value="UniProtKB-ARBA"/>
</dbReference>
<evidence type="ECO:0000256" key="1">
    <source>
        <dbReference type="ARBA" id="ARBA00022679"/>
    </source>
</evidence>
<keyword evidence="2" id="KW-0012">Acyltransferase</keyword>
<dbReference type="InterPro" id="IPR040831">
    <property type="entry name" value="B_solenoid_ydck_rpt"/>
</dbReference>
<accession>A0A0P8LWG6</accession>
<organism evidence="3">
    <name type="scientific">Citrobacter freundii</name>
    <dbReference type="NCBI Taxonomy" id="546"/>
    <lineage>
        <taxon>Bacteria</taxon>
        <taxon>Pseudomonadati</taxon>
        <taxon>Pseudomonadota</taxon>
        <taxon>Gammaproteobacteria</taxon>
        <taxon>Enterobacterales</taxon>
        <taxon>Enterobacteriaceae</taxon>
        <taxon>Citrobacter</taxon>
        <taxon>Citrobacter freundii complex</taxon>
    </lineage>
</organism>
<dbReference type="NCBIfam" id="NF040481">
    <property type="entry name" value="YdcK_fam"/>
    <property type="match status" value="1"/>
</dbReference>
<reference evidence="4 5" key="2">
    <citation type="journal article" date="2017" name="PLoS ONE">
        <title>Genomic and phenotypic characterisation of fluoroquinolone resistance mechanisms in Enterobacteriaceae in Durban, South Africa.</title>
        <authorList>
            <person name="Osei Sekyere J."/>
            <person name="Amoako D.G."/>
        </authorList>
    </citation>
    <scope>NUCLEOTIDE SEQUENCE [LARGE SCALE GENOMIC DNA]</scope>
    <source>
        <strain evidence="4 5">ST62:944112508</strain>
    </source>
</reference>
<dbReference type="AlphaFoldDB" id="A0A0P8LWG6"/>
<dbReference type="PANTHER" id="PTHR43584:SF2">
    <property type="entry name" value="NUCLEOSIDE-DIPHOSPHATE-SUGAR PYROPHOSPHORYLASES"/>
    <property type="match status" value="1"/>
</dbReference>
<dbReference type="InterPro" id="IPR048014">
    <property type="entry name" value="YdcK-like"/>
</dbReference>
<dbReference type="Pfam" id="PF18836">
    <property type="entry name" value="B_solenoid_ydck"/>
    <property type="match status" value="3"/>
</dbReference>
<keyword evidence="1" id="KW-0808">Transferase</keyword>
<reference evidence="3" key="3">
    <citation type="journal article" date="2018" name="Genome Biol.">
        <title>SKESA: strategic k-mer extension for scrupulous assemblies.</title>
        <authorList>
            <person name="Souvorov A."/>
            <person name="Agarwala R."/>
            <person name="Lipman D.J."/>
        </authorList>
    </citation>
    <scope>NUCLEOTIDE SEQUENCE</scope>
    <source>
        <strain evidence="3">O50</strain>
    </source>
</reference>
<dbReference type="InterPro" id="IPR050065">
    <property type="entry name" value="GlmU-like"/>
</dbReference>
<comment type="caution">
    <text evidence="3">The sequence shown here is derived from an EMBL/GenBank/DDBJ whole genome shotgun (WGS) entry which is preliminary data.</text>
</comment>
<reference evidence="3" key="4">
    <citation type="submission" date="2020-09" db="EMBL/GenBank/DDBJ databases">
        <authorList>
            <consortium name="NCBI Pathogen Detection Project"/>
        </authorList>
    </citation>
    <scope>NUCLEOTIDE SEQUENCE</scope>
    <source>
        <strain evidence="3">O50</strain>
    </source>
</reference>
<dbReference type="InterPro" id="IPR011004">
    <property type="entry name" value="Trimer_LpxA-like_sf"/>
</dbReference>
<dbReference type="GO" id="GO:0016746">
    <property type="term" value="F:acyltransferase activity"/>
    <property type="evidence" value="ECO:0007669"/>
    <property type="project" value="UniProtKB-KW"/>
</dbReference>
<evidence type="ECO:0000313" key="3">
    <source>
        <dbReference type="EMBL" id="HAT3897262.1"/>
    </source>
</evidence>
<dbReference type="EMBL" id="LJEB01000087">
    <property type="protein sequence ID" value="KPR53884.1"/>
    <property type="molecule type" value="Genomic_DNA"/>
</dbReference>
<evidence type="ECO:0000313" key="5">
    <source>
        <dbReference type="Proteomes" id="UP000050520"/>
    </source>
</evidence>
<dbReference type="PANTHER" id="PTHR43584">
    <property type="entry name" value="NUCLEOTIDYL TRANSFERASE"/>
    <property type="match status" value="1"/>
</dbReference>
<protein>
    <submittedName>
        <fullName evidence="4">Acetyltransferase</fullName>
    </submittedName>
</protein>
<reference evidence="5" key="1">
    <citation type="submission" date="2015-09" db="EMBL/GenBank/DDBJ databases">
        <title>Prevalence of NDMs in South Africa.</title>
        <authorList>
            <person name="Osei Sekyere J."/>
            <person name="Govinden U."/>
            <person name="Essack S."/>
            <person name="Haldorsen B."/>
            <person name="Samuelsen O."/>
            <person name="Aasnaes B."/>
            <person name="Sundsfjord A."/>
        </authorList>
    </citation>
    <scope>NUCLEOTIDE SEQUENCE [LARGE SCALE GENOMIC DNA]</scope>
    <source>
        <strain evidence="5">ST62:944112508</strain>
    </source>
</reference>